<dbReference type="RefSeq" id="WP_049710985.1">
    <property type="nucleotide sequence ID" value="NZ_CP011507.1"/>
</dbReference>
<keyword evidence="1" id="KW-0732">Signal</keyword>
<dbReference type="Gene3D" id="2.60.40.3230">
    <property type="match status" value="1"/>
</dbReference>
<organism evidence="2 3">
    <name type="scientific">Pseudomonas trivialis</name>
    <dbReference type="NCBI Taxonomy" id="200450"/>
    <lineage>
        <taxon>Bacteria</taxon>
        <taxon>Pseudomonadati</taxon>
        <taxon>Pseudomonadota</taxon>
        <taxon>Gammaproteobacteria</taxon>
        <taxon>Pseudomonadales</taxon>
        <taxon>Pseudomonadaceae</taxon>
        <taxon>Pseudomonas</taxon>
    </lineage>
</organism>
<dbReference type="EMBL" id="CP011507">
    <property type="protein sequence ID" value="AKS07463.1"/>
    <property type="molecule type" value="Genomic_DNA"/>
</dbReference>
<reference evidence="3" key="2">
    <citation type="submission" date="2015-05" db="EMBL/GenBank/DDBJ databases">
        <authorList>
            <person name="Swarnkar M.K."/>
            <person name="Vyas P."/>
            <person name="Rahi P."/>
            <person name="Thakur R."/>
            <person name="Thakur N."/>
            <person name="Singh A.K."/>
            <person name="Gulati A."/>
        </authorList>
    </citation>
    <scope>NUCLEOTIDE SEQUENCE [LARGE SCALE GENOMIC DNA]</scope>
    <source>
        <strain evidence="3">745</strain>
    </source>
</reference>
<dbReference type="InterPro" id="IPR010824">
    <property type="entry name" value="DUF1425"/>
</dbReference>
<dbReference type="CDD" id="cd09030">
    <property type="entry name" value="DUF1425"/>
    <property type="match status" value="1"/>
</dbReference>
<dbReference type="PATRIC" id="fig|200450.3.peg.3190"/>
<protein>
    <recommendedName>
        <fullName evidence="4">Lipoprotein</fullName>
    </recommendedName>
</protein>
<dbReference type="InterPro" id="IPR038483">
    <property type="entry name" value="YcfL-like_sf"/>
</dbReference>
<evidence type="ECO:0000313" key="2">
    <source>
        <dbReference type="EMBL" id="AKS07463.1"/>
    </source>
</evidence>
<proteinExistence type="predicted"/>
<dbReference type="Pfam" id="PF07233">
    <property type="entry name" value="DUF1425"/>
    <property type="match status" value="1"/>
</dbReference>
<sequence>MRHFILGALALVLLAGCATPPPPEPGSAASKIVVMGKFKGIAVGAIRVARENGFLTAKVQLSNITSSNQMMYYRFAWLGADGFPVGDEETWRVLNLYANQATFLPAIANLPQAADFRLEVKTP</sequence>
<evidence type="ECO:0008006" key="4">
    <source>
        <dbReference type="Google" id="ProtNLM"/>
    </source>
</evidence>
<evidence type="ECO:0000313" key="3">
    <source>
        <dbReference type="Proteomes" id="UP000036608"/>
    </source>
</evidence>
<name>A0A0H5ABR6_9PSED</name>
<dbReference type="Proteomes" id="UP000036608">
    <property type="component" value="Chromosome"/>
</dbReference>
<feature type="chain" id="PRO_5005215250" description="Lipoprotein" evidence="1">
    <location>
        <begin position="21"/>
        <end position="123"/>
    </location>
</feature>
<feature type="signal peptide" evidence="1">
    <location>
        <begin position="1"/>
        <end position="20"/>
    </location>
</feature>
<dbReference type="PROSITE" id="PS51257">
    <property type="entry name" value="PROKAR_LIPOPROTEIN"/>
    <property type="match status" value="1"/>
</dbReference>
<dbReference type="AlphaFoldDB" id="A0A0H5ABR6"/>
<dbReference type="KEGG" id="ptv:AA957_15515"/>
<reference evidence="2 3" key="1">
    <citation type="journal article" date="2015" name="Genome Announc.">
        <title>Complete Genome Sequence of the Rhizobacterium Pseudomonas trivialis Strain IHBB745 with Multiple Plant Growth-Promoting Activities and Tolerance to Desiccation and Alkalinity.</title>
        <authorList>
            <person name="Gulati A."/>
            <person name="Swarnkar M.K."/>
            <person name="Vyas P."/>
            <person name="Rahi P."/>
            <person name="Thakur R."/>
            <person name="Thakur N."/>
            <person name="Singh A.K."/>
        </authorList>
    </citation>
    <scope>NUCLEOTIDE SEQUENCE [LARGE SCALE GENOMIC DNA]</scope>
    <source>
        <strain evidence="3">745</strain>
    </source>
</reference>
<evidence type="ECO:0000256" key="1">
    <source>
        <dbReference type="SAM" id="SignalP"/>
    </source>
</evidence>
<accession>A0A0H5ABR6</accession>
<dbReference type="OrthoDB" id="9131561at2"/>
<gene>
    <name evidence="2" type="ORF">AA957_15515</name>
</gene>